<evidence type="ECO:0000256" key="7">
    <source>
        <dbReference type="ARBA" id="ARBA00022825"/>
    </source>
</evidence>
<dbReference type="Pfam" id="PF01694">
    <property type="entry name" value="Rhomboid"/>
    <property type="match status" value="1"/>
</dbReference>
<evidence type="ECO:0000259" key="11">
    <source>
        <dbReference type="Pfam" id="PF01694"/>
    </source>
</evidence>
<dbReference type="InterPro" id="IPR035952">
    <property type="entry name" value="Rhomboid-like_sf"/>
</dbReference>
<organism evidence="12 13">
    <name type="scientific">Cicer arietinum</name>
    <name type="common">Chickpea</name>
    <name type="synonym">Garbanzo</name>
    <dbReference type="NCBI Taxonomy" id="3827"/>
    <lineage>
        <taxon>Eukaryota</taxon>
        <taxon>Viridiplantae</taxon>
        <taxon>Streptophyta</taxon>
        <taxon>Embryophyta</taxon>
        <taxon>Tracheophyta</taxon>
        <taxon>Spermatophyta</taxon>
        <taxon>Magnoliopsida</taxon>
        <taxon>eudicotyledons</taxon>
        <taxon>Gunneridae</taxon>
        <taxon>Pentapetalae</taxon>
        <taxon>rosids</taxon>
        <taxon>fabids</taxon>
        <taxon>Fabales</taxon>
        <taxon>Fabaceae</taxon>
        <taxon>Papilionoideae</taxon>
        <taxon>50 kb inversion clade</taxon>
        <taxon>NPAAA clade</taxon>
        <taxon>Hologalegina</taxon>
        <taxon>IRL clade</taxon>
        <taxon>Cicereae</taxon>
        <taxon>Cicer</taxon>
    </lineage>
</organism>
<comment type="function">
    <text evidence="10">Serine protease involved in intramembrane proteolysis.</text>
</comment>
<protein>
    <recommendedName>
        <fullName evidence="10">RHOMBOID-like protein</fullName>
        <ecNumber evidence="10">3.4.21.105</ecNumber>
    </recommendedName>
</protein>
<keyword evidence="9 10" id="KW-0472">Membrane</keyword>
<accession>A0A1S2Z620</accession>
<dbReference type="SUPFAM" id="SSF144091">
    <property type="entry name" value="Rhomboid-like"/>
    <property type="match status" value="1"/>
</dbReference>
<evidence type="ECO:0000256" key="8">
    <source>
        <dbReference type="ARBA" id="ARBA00022989"/>
    </source>
</evidence>
<evidence type="ECO:0000256" key="2">
    <source>
        <dbReference type="ARBA" id="ARBA00004141"/>
    </source>
</evidence>
<dbReference type="PaxDb" id="3827-XP_004515720.1"/>
<dbReference type="GO" id="GO:0004252">
    <property type="term" value="F:serine-type endopeptidase activity"/>
    <property type="evidence" value="ECO:0007669"/>
    <property type="project" value="InterPro"/>
</dbReference>
<keyword evidence="7 10" id="KW-0720">Serine protease</keyword>
<dbReference type="eggNOG" id="KOG2289">
    <property type="taxonomic scope" value="Eukaryota"/>
</dbReference>
<dbReference type="GO" id="GO:0005794">
    <property type="term" value="C:Golgi apparatus"/>
    <property type="evidence" value="ECO:0007669"/>
    <property type="project" value="UniProtKB-ARBA"/>
</dbReference>
<evidence type="ECO:0000256" key="6">
    <source>
        <dbReference type="ARBA" id="ARBA00022801"/>
    </source>
</evidence>
<feature type="transmembrane region" description="Helical" evidence="10">
    <location>
        <begin position="155"/>
        <end position="173"/>
    </location>
</feature>
<evidence type="ECO:0000256" key="1">
    <source>
        <dbReference type="ARBA" id="ARBA00000156"/>
    </source>
</evidence>
<dbReference type="OrthoDB" id="418595at2759"/>
<dbReference type="GeneID" id="101510037"/>
<dbReference type="PANTHER" id="PTHR22936:SF101">
    <property type="entry name" value="INACTIVE RHOMBOID-LIKE PROTEIN"/>
    <property type="match status" value="1"/>
</dbReference>
<dbReference type="STRING" id="3827.A0A1S2Z620"/>
<dbReference type="EC" id="3.4.21.105" evidence="10"/>
<keyword evidence="12" id="KW-1185">Reference proteome</keyword>
<dbReference type="KEGG" id="cam:101510037"/>
<dbReference type="FunFam" id="1.20.1540.10:FF:000019">
    <property type="entry name" value="RHOMBOID-like protein"/>
    <property type="match status" value="1"/>
</dbReference>
<feature type="domain" description="Peptidase S54 rhomboid" evidence="11">
    <location>
        <begin position="113"/>
        <end position="250"/>
    </location>
</feature>
<dbReference type="GO" id="GO:0006508">
    <property type="term" value="P:proteolysis"/>
    <property type="evidence" value="ECO:0007669"/>
    <property type="project" value="UniProtKB-KW"/>
</dbReference>
<comment type="catalytic activity">
    <reaction evidence="1 10">
        <text>Cleaves type-1 transmembrane domains using a catalytic dyad composed of serine and histidine that are contributed by different transmembrane domains.</text>
        <dbReference type="EC" id="3.4.21.105"/>
    </reaction>
</comment>
<dbReference type="RefSeq" id="XP_004515720.1">
    <property type="nucleotide sequence ID" value="XM_004515663.3"/>
</dbReference>
<reference evidence="13" key="1">
    <citation type="submission" date="2025-08" db="UniProtKB">
        <authorList>
            <consortium name="RefSeq"/>
        </authorList>
    </citation>
    <scope>IDENTIFICATION</scope>
    <source>
        <tissue evidence="13">Etiolated seedlings</tissue>
    </source>
</reference>
<dbReference type="InterPro" id="IPR022764">
    <property type="entry name" value="Peptidase_S54_rhomboid_dom"/>
</dbReference>
<feature type="transmembrane region" description="Helical" evidence="10">
    <location>
        <begin position="207"/>
        <end position="226"/>
    </location>
</feature>
<sequence>MAERDLEREGANKNYSSSSIAPPTATSYDYDPETTWSSWLVPMFLVANIVIFILAMYINNCPSKHNNFEGDCVFKFLGRFSFQSLKENPLFGPSSLTLTKMGALKWDAVVNHHQGWRLITCIWLHAGVIHLTANMLSLIFIGIRLEQQFGFVRIGIIYLVSGFGGSVLSSLFIRNNISVGASGALFGLLGAMLSELITNWSIYTNKVAALVTLLFIIVINLVIGMLPHVDNFAHIGGFLTGFLLGFIFLPRPQFGWLAQRRVPAGVRLKSKYKAYQYVLWIVSIILLSVGLSVALVMLFRGENGYDHCHWCSYLTCVPTSKWKCNDS</sequence>
<dbReference type="AlphaFoldDB" id="A0A1S2Z620"/>
<dbReference type="PANTHER" id="PTHR22936">
    <property type="entry name" value="RHOMBOID-RELATED"/>
    <property type="match status" value="1"/>
</dbReference>
<evidence type="ECO:0000256" key="9">
    <source>
        <dbReference type="ARBA" id="ARBA00023136"/>
    </source>
</evidence>
<keyword evidence="8 10" id="KW-1133">Transmembrane helix</keyword>
<feature type="transmembrane region" description="Helical" evidence="10">
    <location>
        <begin position="232"/>
        <end position="250"/>
    </location>
</feature>
<dbReference type="GO" id="GO:0016020">
    <property type="term" value="C:membrane"/>
    <property type="evidence" value="ECO:0007669"/>
    <property type="project" value="UniProtKB-SubCell"/>
</dbReference>
<comment type="subcellular location">
    <subcellularLocation>
        <location evidence="2 10">Membrane</location>
        <topology evidence="2 10">Multi-pass membrane protein</topology>
    </subcellularLocation>
</comment>
<name>A0A1S2Z620_CICAR</name>
<evidence type="ECO:0000256" key="10">
    <source>
        <dbReference type="RuleBase" id="RU362115"/>
    </source>
</evidence>
<evidence type="ECO:0000256" key="4">
    <source>
        <dbReference type="ARBA" id="ARBA00022670"/>
    </source>
</evidence>
<evidence type="ECO:0000256" key="5">
    <source>
        <dbReference type="ARBA" id="ARBA00022692"/>
    </source>
</evidence>
<keyword evidence="5 10" id="KW-0812">Transmembrane</keyword>
<evidence type="ECO:0000313" key="12">
    <source>
        <dbReference type="Proteomes" id="UP000087171"/>
    </source>
</evidence>
<gene>
    <name evidence="13" type="primary">LOC101510037</name>
</gene>
<keyword evidence="6 10" id="KW-0378">Hydrolase</keyword>
<keyword evidence="4 10" id="KW-0645">Protease</keyword>
<comment type="similarity">
    <text evidence="3 10">Belongs to the peptidase S54 family.</text>
</comment>
<evidence type="ECO:0000313" key="13">
    <source>
        <dbReference type="RefSeq" id="XP_004515720.1"/>
    </source>
</evidence>
<feature type="transmembrane region" description="Helical" evidence="10">
    <location>
        <begin position="277"/>
        <end position="299"/>
    </location>
</feature>
<evidence type="ECO:0000256" key="3">
    <source>
        <dbReference type="ARBA" id="ARBA00009045"/>
    </source>
</evidence>
<feature type="transmembrane region" description="Helical" evidence="10">
    <location>
        <begin position="39"/>
        <end position="58"/>
    </location>
</feature>
<dbReference type="Gene3D" id="1.20.1540.10">
    <property type="entry name" value="Rhomboid-like"/>
    <property type="match status" value="1"/>
</dbReference>
<dbReference type="Proteomes" id="UP000087171">
    <property type="component" value="Unplaced"/>
</dbReference>
<feature type="transmembrane region" description="Helical" evidence="10">
    <location>
        <begin position="179"/>
        <end position="200"/>
    </location>
</feature>
<feature type="transmembrane region" description="Helical" evidence="10">
    <location>
        <begin position="122"/>
        <end position="143"/>
    </location>
</feature>
<proteinExistence type="inferred from homology"/>
<dbReference type="InterPro" id="IPR002610">
    <property type="entry name" value="Peptidase_S54_rhomboid-like"/>
</dbReference>